<dbReference type="Gene3D" id="3.30.200.20">
    <property type="entry name" value="Phosphorylase Kinase, domain 1"/>
    <property type="match status" value="1"/>
</dbReference>
<feature type="domain" description="Protein kinase" evidence="21">
    <location>
        <begin position="258"/>
        <end position="539"/>
    </location>
</feature>
<reference evidence="22" key="2">
    <citation type="submission" date="2023-06" db="EMBL/GenBank/DDBJ databases">
        <authorList>
            <person name="Ma L."/>
            <person name="Liu K.-W."/>
            <person name="Li Z."/>
            <person name="Hsiao Y.-Y."/>
            <person name="Qi Y."/>
            <person name="Fu T."/>
            <person name="Tang G."/>
            <person name="Zhang D."/>
            <person name="Sun W.-H."/>
            <person name="Liu D.-K."/>
            <person name="Li Y."/>
            <person name="Chen G.-Z."/>
            <person name="Liu X.-D."/>
            <person name="Liao X.-Y."/>
            <person name="Jiang Y.-T."/>
            <person name="Yu X."/>
            <person name="Hao Y."/>
            <person name="Huang J."/>
            <person name="Zhao X.-W."/>
            <person name="Ke S."/>
            <person name="Chen Y.-Y."/>
            <person name="Wu W.-L."/>
            <person name="Hsu J.-L."/>
            <person name="Lin Y.-F."/>
            <person name="Huang M.-D."/>
            <person name="Li C.-Y."/>
            <person name="Huang L."/>
            <person name="Wang Z.-W."/>
            <person name="Zhao X."/>
            <person name="Zhong W.-Y."/>
            <person name="Peng D.-H."/>
            <person name="Ahmad S."/>
            <person name="Lan S."/>
            <person name="Zhang J.-S."/>
            <person name="Tsai W.-C."/>
            <person name="Van De Peer Y."/>
            <person name="Liu Z.-J."/>
        </authorList>
    </citation>
    <scope>NUCLEOTIDE SEQUENCE</scope>
    <source>
        <strain evidence="22">CP</strain>
        <tissue evidence="22">Leaves</tissue>
    </source>
</reference>
<dbReference type="PROSITE" id="PS50011">
    <property type="entry name" value="PROTEIN_KINASE_DOM"/>
    <property type="match status" value="1"/>
</dbReference>
<evidence type="ECO:0000256" key="20">
    <source>
        <dbReference type="SAM" id="Phobius"/>
    </source>
</evidence>
<evidence type="ECO:0000256" key="16">
    <source>
        <dbReference type="ARBA" id="ARBA00047899"/>
    </source>
</evidence>
<keyword evidence="23" id="KW-1185">Reference proteome</keyword>
<comment type="caution">
    <text evidence="22">The sequence shown here is derived from an EMBL/GenBank/DDBJ whole genome shotgun (WGS) entry which is preliminary data.</text>
</comment>
<dbReference type="InterPro" id="IPR000719">
    <property type="entry name" value="Prot_kinase_dom"/>
</dbReference>
<evidence type="ECO:0000256" key="3">
    <source>
        <dbReference type="ARBA" id="ARBA00022475"/>
    </source>
</evidence>
<feature type="binding site" evidence="18">
    <location>
        <position position="286"/>
    </location>
    <ligand>
        <name>ATP</name>
        <dbReference type="ChEBI" id="CHEBI:30616"/>
    </ligand>
</feature>
<feature type="region of interest" description="Disordered" evidence="19">
    <location>
        <begin position="148"/>
        <end position="173"/>
    </location>
</feature>
<dbReference type="GO" id="GO:0005886">
    <property type="term" value="C:plasma membrane"/>
    <property type="evidence" value="ECO:0007669"/>
    <property type="project" value="UniProtKB-SubCell"/>
</dbReference>
<evidence type="ECO:0000256" key="5">
    <source>
        <dbReference type="ARBA" id="ARBA00022553"/>
    </source>
</evidence>
<evidence type="ECO:0000313" key="22">
    <source>
        <dbReference type="EMBL" id="KAK1302946.1"/>
    </source>
</evidence>
<evidence type="ECO:0000313" key="23">
    <source>
        <dbReference type="Proteomes" id="UP001180020"/>
    </source>
</evidence>
<evidence type="ECO:0000256" key="2">
    <source>
        <dbReference type="ARBA" id="ARBA00012513"/>
    </source>
</evidence>
<evidence type="ECO:0000256" key="18">
    <source>
        <dbReference type="PROSITE-ProRule" id="PRU10141"/>
    </source>
</evidence>
<comment type="catalytic activity">
    <reaction evidence="16">
        <text>L-threonyl-[protein] + ATP = O-phospho-L-threonyl-[protein] + ADP + H(+)</text>
        <dbReference type="Rhea" id="RHEA:46608"/>
        <dbReference type="Rhea" id="RHEA-COMP:11060"/>
        <dbReference type="Rhea" id="RHEA-COMP:11605"/>
        <dbReference type="ChEBI" id="CHEBI:15378"/>
        <dbReference type="ChEBI" id="CHEBI:30013"/>
        <dbReference type="ChEBI" id="CHEBI:30616"/>
        <dbReference type="ChEBI" id="CHEBI:61977"/>
        <dbReference type="ChEBI" id="CHEBI:456216"/>
        <dbReference type="EC" id="2.7.11.1"/>
    </reaction>
</comment>
<evidence type="ECO:0000256" key="8">
    <source>
        <dbReference type="ARBA" id="ARBA00022729"/>
    </source>
</evidence>
<keyword evidence="11 18" id="KW-0067">ATP-binding</keyword>
<evidence type="ECO:0000256" key="15">
    <source>
        <dbReference type="ARBA" id="ARBA00023180"/>
    </source>
</evidence>
<dbReference type="AlphaFoldDB" id="A0AAV9DMP7"/>
<keyword evidence="4" id="KW-0723">Serine/threonine-protein kinase</keyword>
<dbReference type="EC" id="2.7.11.1" evidence="2"/>
<keyword evidence="5" id="KW-0597">Phosphoprotein</keyword>
<dbReference type="GO" id="GO:0005524">
    <property type="term" value="F:ATP binding"/>
    <property type="evidence" value="ECO:0007669"/>
    <property type="project" value="UniProtKB-UniRule"/>
</dbReference>
<keyword evidence="10 22" id="KW-0418">Kinase</keyword>
<keyword evidence="6" id="KW-0808">Transferase</keyword>
<evidence type="ECO:0000256" key="19">
    <source>
        <dbReference type="SAM" id="MobiDB-lite"/>
    </source>
</evidence>
<evidence type="ECO:0000256" key="11">
    <source>
        <dbReference type="ARBA" id="ARBA00022840"/>
    </source>
</evidence>
<dbReference type="InterPro" id="IPR017441">
    <property type="entry name" value="Protein_kinase_ATP_BS"/>
</dbReference>
<accession>A0AAV9DMP7</accession>
<dbReference type="CDD" id="cd14066">
    <property type="entry name" value="STKc_IRAK"/>
    <property type="match status" value="1"/>
</dbReference>
<evidence type="ECO:0000256" key="13">
    <source>
        <dbReference type="ARBA" id="ARBA00023136"/>
    </source>
</evidence>
<evidence type="ECO:0000259" key="21">
    <source>
        <dbReference type="PROSITE" id="PS50011"/>
    </source>
</evidence>
<dbReference type="SUPFAM" id="SSF56112">
    <property type="entry name" value="Protein kinase-like (PK-like)"/>
    <property type="match status" value="1"/>
</dbReference>
<protein>
    <recommendedName>
        <fullName evidence="2">non-specific serine/threonine protein kinase</fullName>
        <ecNumber evidence="2">2.7.11.1</ecNumber>
    </recommendedName>
</protein>
<dbReference type="GO" id="GO:0004674">
    <property type="term" value="F:protein serine/threonine kinase activity"/>
    <property type="evidence" value="ECO:0007669"/>
    <property type="project" value="UniProtKB-KW"/>
</dbReference>
<dbReference type="FunFam" id="3.30.200.20:FF:000214">
    <property type="entry name" value="WAK1-OsWAK receptor-like cytoplasmic kinase (OsWAK-RLCK)"/>
    <property type="match status" value="1"/>
</dbReference>
<name>A0AAV9DMP7_ACOCL</name>
<keyword evidence="12 20" id="KW-1133">Transmembrane helix</keyword>
<dbReference type="InterPro" id="IPR011009">
    <property type="entry name" value="Kinase-like_dom_sf"/>
</dbReference>
<keyword evidence="7 20" id="KW-0812">Transmembrane</keyword>
<keyword evidence="14" id="KW-0675">Receptor</keyword>
<evidence type="ECO:0000256" key="10">
    <source>
        <dbReference type="ARBA" id="ARBA00022777"/>
    </source>
</evidence>
<feature type="transmembrane region" description="Helical" evidence="20">
    <location>
        <begin position="181"/>
        <end position="203"/>
    </location>
</feature>
<dbReference type="PANTHER" id="PTHR46008">
    <property type="entry name" value="LEAF RUST 10 DISEASE-RESISTANCE LOCUS RECEPTOR-LIKE PROTEIN KINASE-LIKE 1.4"/>
    <property type="match status" value="1"/>
</dbReference>
<evidence type="ECO:0000256" key="12">
    <source>
        <dbReference type="ARBA" id="ARBA00022989"/>
    </source>
</evidence>
<gene>
    <name evidence="22" type="ORF">QJS10_CPB12g00485</name>
</gene>
<proteinExistence type="predicted"/>
<dbReference type="Pfam" id="PF00069">
    <property type="entry name" value="Pkinase"/>
    <property type="match status" value="1"/>
</dbReference>
<dbReference type="PANTHER" id="PTHR46008:SF2">
    <property type="entry name" value="LEAF RUST 10 DISEASE-RESISTANCE LOCUS RECEPTOR-LIKE PROTEIN KINASE-LIKE 1.4"/>
    <property type="match status" value="1"/>
</dbReference>
<evidence type="ECO:0000256" key="17">
    <source>
        <dbReference type="ARBA" id="ARBA00048679"/>
    </source>
</evidence>
<evidence type="ECO:0000256" key="4">
    <source>
        <dbReference type="ARBA" id="ARBA00022527"/>
    </source>
</evidence>
<dbReference type="Gene3D" id="1.10.510.10">
    <property type="entry name" value="Transferase(Phosphotransferase) domain 1"/>
    <property type="match status" value="1"/>
</dbReference>
<keyword evidence="9 18" id="KW-0547">Nucleotide-binding</keyword>
<keyword evidence="8" id="KW-0732">Signal</keyword>
<dbReference type="InterPro" id="IPR008271">
    <property type="entry name" value="Ser/Thr_kinase_AS"/>
</dbReference>
<dbReference type="FunFam" id="1.10.510.10:FF:000161">
    <property type="entry name" value="Wall-associated receptor kinase-like 20"/>
    <property type="match status" value="1"/>
</dbReference>
<keyword evidence="3" id="KW-1003">Cell membrane</keyword>
<dbReference type="Proteomes" id="UP001180020">
    <property type="component" value="Unassembled WGS sequence"/>
</dbReference>
<reference evidence="22" key="1">
    <citation type="journal article" date="2023" name="Nat. Commun.">
        <title>Diploid and tetraploid genomes of Acorus and the evolution of monocots.</title>
        <authorList>
            <person name="Ma L."/>
            <person name="Liu K.W."/>
            <person name="Li Z."/>
            <person name="Hsiao Y.Y."/>
            <person name="Qi Y."/>
            <person name="Fu T."/>
            <person name="Tang G.D."/>
            <person name="Zhang D."/>
            <person name="Sun W.H."/>
            <person name="Liu D.K."/>
            <person name="Li Y."/>
            <person name="Chen G.Z."/>
            <person name="Liu X.D."/>
            <person name="Liao X.Y."/>
            <person name="Jiang Y.T."/>
            <person name="Yu X."/>
            <person name="Hao Y."/>
            <person name="Huang J."/>
            <person name="Zhao X.W."/>
            <person name="Ke S."/>
            <person name="Chen Y.Y."/>
            <person name="Wu W.L."/>
            <person name="Hsu J.L."/>
            <person name="Lin Y.F."/>
            <person name="Huang M.D."/>
            <person name="Li C.Y."/>
            <person name="Huang L."/>
            <person name="Wang Z.W."/>
            <person name="Zhao X."/>
            <person name="Zhong W.Y."/>
            <person name="Peng D.H."/>
            <person name="Ahmad S."/>
            <person name="Lan S."/>
            <person name="Zhang J.S."/>
            <person name="Tsai W.C."/>
            <person name="Van de Peer Y."/>
            <person name="Liu Z.J."/>
        </authorList>
    </citation>
    <scope>NUCLEOTIDE SEQUENCE</scope>
    <source>
        <strain evidence="22">CP</strain>
    </source>
</reference>
<organism evidence="22 23">
    <name type="scientific">Acorus calamus</name>
    <name type="common">Sweet flag</name>
    <dbReference type="NCBI Taxonomy" id="4465"/>
    <lineage>
        <taxon>Eukaryota</taxon>
        <taxon>Viridiplantae</taxon>
        <taxon>Streptophyta</taxon>
        <taxon>Embryophyta</taxon>
        <taxon>Tracheophyta</taxon>
        <taxon>Spermatophyta</taxon>
        <taxon>Magnoliopsida</taxon>
        <taxon>Liliopsida</taxon>
        <taxon>Acoraceae</taxon>
        <taxon>Acorus</taxon>
    </lineage>
</organism>
<evidence type="ECO:0000256" key="7">
    <source>
        <dbReference type="ARBA" id="ARBA00022692"/>
    </source>
</evidence>
<dbReference type="PROSITE" id="PS00108">
    <property type="entry name" value="PROTEIN_KINASE_ST"/>
    <property type="match status" value="1"/>
</dbReference>
<dbReference type="EMBL" id="JAUJYO010000012">
    <property type="protein sequence ID" value="KAK1302946.1"/>
    <property type="molecule type" value="Genomic_DNA"/>
</dbReference>
<comment type="subcellular location">
    <subcellularLocation>
        <location evidence="1">Cell membrane</location>
        <topology evidence="1">Single-pass type I membrane protein</topology>
    </subcellularLocation>
</comment>
<evidence type="ECO:0000256" key="6">
    <source>
        <dbReference type="ARBA" id="ARBA00022679"/>
    </source>
</evidence>
<evidence type="ECO:0000256" key="1">
    <source>
        <dbReference type="ARBA" id="ARBA00004251"/>
    </source>
</evidence>
<dbReference type="SMART" id="SM00220">
    <property type="entry name" value="S_TKc"/>
    <property type="match status" value="1"/>
</dbReference>
<comment type="catalytic activity">
    <reaction evidence="17">
        <text>L-seryl-[protein] + ATP = O-phospho-L-seryl-[protein] + ADP + H(+)</text>
        <dbReference type="Rhea" id="RHEA:17989"/>
        <dbReference type="Rhea" id="RHEA-COMP:9863"/>
        <dbReference type="Rhea" id="RHEA-COMP:11604"/>
        <dbReference type="ChEBI" id="CHEBI:15378"/>
        <dbReference type="ChEBI" id="CHEBI:29999"/>
        <dbReference type="ChEBI" id="CHEBI:30616"/>
        <dbReference type="ChEBI" id="CHEBI:83421"/>
        <dbReference type="ChEBI" id="CHEBI:456216"/>
        <dbReference type="EC" id="2.7.11.1"/>
    </reaction>
</comment>
<dbReference type="PROSITE" id="PS00107">
    <property type="entry name" value="PROTEIN_KINASE_ATP"/>
    <property type="match status" value="1"/>
</dbReference>
<sequence length="539" mass="60551">MPFTHCDYDEIQPPPHGGVATGIDDLNVTQASDVFFLFHSSMDYDYLDHIHCLQVDPFFVEIVCYDVTHENDPNRLNCWDDDDDTIGNHSIKFCLNPGPSGLLDLELILHFEDGPVSVNISGINLSPNEYLRFFNLSRLAEYQKHVHAKCNKDKHNPPPPYKEGLGNQSSIKKKGSKTKKIGIVIGSAVGGSLIALAIVFFVCRRLRKRQRRTLPSNDASSDSVSSEDSFKWDTELCDPVHHEHLFTYRELQEATDNFSSSRELGNGGFGTVYKGKLQDGRVVAVKRLYKNNYRRVEQFMNEVAILNRLRHPNLVSLYGCTSRHGRDLLLVYEYVPNGTLADHLHGPLSPKNALTWPVRMRVAIETAEALAYLHAADPPIVHRDVKTNNILLDGDFRVKVADFGLSRLFPVDATHVSTAPQGTPGYVDPEYRRCYQLSDKSDVYSFGVVLVELISSKPAVDLARERREINLSNMAVEKISNGSLGELVDPNLGFDADWEVKRMVAAVGELALRCLEGEREMRPSMEEVLEILKGISIVE</sequence>
<evidence type="ECO:0000256" key="9">
    <source>
        <dbReference type="ARBA" id="ARBA00022741"/>
    </source>
</evidence>
<keyword evidence="13 20" id="KW-0472">Membrane</keyword>
<evidence type="ECO:0000256" key="14">
    <source>
        <dbReference type="ARBA" id="ARBA00023170"/>
    </source>
</evidence>
<keyword evidence="15" id="KW-0325">Glycoprotein</keyword>